<evidence type="ECO:0000313" key="2">
    <source>
        <dbReference type="Proteomes" id="UP001552479"/>
    </source>
</evidence>
<evidence type="ECO:0000313" key="1">
    <source>
        <dbReference type="EMBL" id="MEV4924403.1"/>
    </source>
</evidence>
<proteinExistence type="predicted"/>
<protein>
    <submittedName>
        <fullName evidence="1">PE-PGRS family protein</fullName>
    </submittedName>
</protein>
<keyword evidence="2" id="KW-1185">Reference proteome</keyword>
<comment type="caution">
    <text evidence="1">The sequence shown here is derived from an EMBL/GenBank/DDBJ whole genome shotgun (WGS) entry which is preliminary data.</text>
</comment>
<accession>A0ABV3IVI5</accession>
<sequence length="482" mass="51131">MRNFNPKDLEELSGLLDGKGGLKDGLDEAFTRASRLGVSDKLTTLKPMRSWVSDTAPDLRKRAALGRLKDGDPEAGLRMFGFSTADLKNYNGSPVGPDTILLANSLAASEDPKAGVFQRQDDESLNDWVDRIKAHALSLIPGLQPHEGTIQYLLGLYGDWTTVRDTSITSTAQAAALTKILVGNAFQRGWARSLKIRAGTILRRSDSPLVRLGGNKLVQWGPKIRSLSAPGSWFPGQLAQWARGRIPGTGGLIGDLAGARFDAARRLRFMRQPLLRGFTTNPMLQNLTINRAINFVVGSDTLAARFGGMTHSGVPVSRAGNASLRKVTTNIYSKARGLGFSRTESLGKGLAGAGKVAGLIRGAGIVGSAAETGRSVLNVASQGWPDEAFKKKGAAYVADVAEAGFNASMTAAMIAPNPITVGAAVVTGGVYVGAKVVEHWKEVKEAPGKAAHWIGDKAQKARSGIANGAKSLAKKANPMHWF</sequence>
<name>A0ABV3IVI5_9ACTN</name>
<reference evidence="1 2" key="1">
    <citation type="submission" date="2024-06" db="EMBL/GenBank/DDBJ databases">
        <title>The Natural Products Discovery Center: Release of the First 8490 Sequenced Strains for Exploring Actinobacteria Biosynthetic Diversity.</title>
        <authorList>
            <person name="Kalkreuter E."/>
            <person name="Kautsar S.A."/>
            <person name="Yang D."/>
            <person name="Bader C.D."/>
            <person name="Teijaro C.N."/>
            <person name="Fluegel L."/>
            <person name="Davis C.M."/>
            <person name="Simpson J.R."/>
            <person name="Lauterbach L."/>
            <person name="Steele A.D."/>
            <person name="Gui C."/>
            <person name="Meng S."/>
            <person name="Li G."/>
            <person name="Viehrig K."/>
            <person name="Ye F."/>
            <person name="Su P."/>
            <person name="Kiefer A.F."/>
            <person name="Nichols A."/>
            <person name="Cepeda A.J."/>
            <person name="Yan W."/>
            <person name="Fan B."/>
            <person name="Jiang Y."/>
            <person name="Adhikari A."/>
            <person name="Zheng C.-J."/>
            <person name="Schuster L."/>
            <person name="Cowan T.M."/>
            <person name="Smanski M.J."/>
            <person name="Chevrette M.G."/>
            <person name="De Carvalho L.P.S."/>
            <person name="Shen B."/>
        </authorList>
    </citation>
    <scope>NUCLEOTIDE SEQUENCE [LARGE SCALE GENOMIC DNA]</scope>
    <source>
        <strain evidence="1 2">NPDC053791</strain>
    </source>
</reference>
<organism evidence="1 2">
    <name type="scientific">Streptomyces roseoverticillatus</name>
    <dbReference type="NCBI Taxonomy" id="66429"/>
    <lineage>
        <taxon>Bacteria</taxon>
        <taxon>Bacillati</taxon>
        <taxon>Actinomycetota</taxon>
        <taxon>Actinomycetes</taxon>
        <taxon>Kitasatosporales</taxon>
        <taxon>Streptomycetaceae</taxon>
        <taxon>Streptomyces</taxon>
    </lineage>
</organism>
<dbReference type="Proteomes" id="UP001552479">
    <property type="component" value="Unassembled WGS sequence"/>
</dbReference>
<dbReference type="EMBL" id="JBFASG010000014">
    <property type="protein sequence ID" value="MEV4924403.1"/>
    <property type="molecule type" value="Genomic_DNA"/>
</dbReference>
<dbReference type="RefSeq" id="WP_366088415.1">
    <property type="nucleotide sequence ID" value="NZ_JBFASG010000014.1"/>
</dbReference>
<gene>
    <name evidence="1" type="ORF">AB0L03_16405</name>
</gene>